<name>A0A392UU79_9FABA</name>
<accession>A0A392UU79</accession>
<feature type="non-terminal residue" evidence="1">
    <location>
        <position position="38"/>
    </location>
</feature>
<organism evidence="1 2">
    <name type="scientific">Trifolium medium</name>
    <dbReference type="NCBI Taxonomy" id="97028"/>
    <lineage>
        <taxon>Eukaryota</taxon>
        <taxon>Viridiplantae</taxon>
        <taxon>Streptophyta</taxon>
        <taxon>Embryophyta</taxon>
        <taxon>Tracheophyta</taxon>
        <taxon>Spermatophyta</taxon>
        <taxon>Magnoliopsida</taxon>
        <taxon>eudicotyledons</taxon>
        <taxon>Gunneridae</taxon>
        <taxon>Pentapetalae</taxon>
        <taxon>rosids</taxon>
        <taxon>fabids</taxon>
        <taxon>Fabales</taxon>
        <taxon>Fabaceae</taxon>
        <taxon>Papilionoideae</taxon>
        <taxon>50 kb inversion clade</taxon>
        <taxon>NPAAA clade</taxon>
        <taxon>Hologalegina</taxon>
        <taxon>IRL clade</taxon>
        <taxon>Trifolieae</taxon>
        <taxon>Trifolium</taxon>
    </lineage>
</organism>
<proteinExistence type="predicted"/>
<evidence type="ECO:0000313" key="2">
    <source>
        <dbReference type="Proteomes" id="UP000265520"/>
    </source>
</evidence>
<protein>
    <submittedName>
        <fullName evidence="1">Uncharacterized protein</fullName>
    </submittedName>
</protein>
<evidence type="ECO:0000313" key="1">
    <source>
        <dbReference type="EMBL" id="MCI79584.1"/>
    </source>
</evidence>
<keyword evidence="2" id="KW-1185">Reference proteome</keyword>
<sequence length="38" mass="4305">MRRDQKQFRQGCATRATMLLNAQRPGTYPEAAQRAPQG</sequence>
<dbReference type="Proteomes" id="UP000265520">
    <property type="component" value="Unassembled WGS sequence"/>
</dbReference>
<dbReference type="EMBL" id="LXQA010976975">
    <property type="protein sequence ID" value="MCI79584.1"/>
    <property type="molecule type" value="Genomic_DNA"/>
</dbReference>
<reference evidence="1 2" key="1">
    <citation type="journal article" date="2018" name="Front. Plant Sci.">
        <title>Red Clover (Trifolium pratense) and Zigzag Clover (T. medium) - A Picture of Genomic Similarities and Differences.</title>
        <authorList>
            <person name="Dluhosova J."/>
            <person name="Istvanek J."/>
            <person name="Nedelnik J."/>
            <person name="Repkova J."/>
        </authorList>
    </citation>
    <scope>NUCLEOTIDE SEQUENCE [LARGE SCALE GENOMIC DNA]</scope>
    <source>
        <strain evidence="2">cv. 10/8</strain>
        <tissue evidence="1">Leaf</tissue>
    </source>
</reference>
<dbReference type="AlphaFoldDB" id="A0A392UU79"/>
<comment type="caution">
    <text evidence="1">The sequence shown here is derived from an EMBL/GenBank/DDBJ whole genome shotgun (WGS) entry which is preliminary data.</text>
</comment>